<reference evidence="2" key="1">
    <citation type="journal article" date="2019" name="Int. J. Syst. Evol. Microbiol.">
        <title>The Global Catalogue of Microorganisms (GCM) 10K type strain sequencing project: providing services to taxonomists for standard genome sequencing and annotation.</title>
        <authorList>
            <consortium name="The Broad Institute Genomics Platform"/>
            <consortium name="The Broad Institute Genome Sequencing Center for Infectious Disease"/>
            <person name="Wu L."/>
            <person name="Ma J."/>
        </authorList>
    </citation>
    <scope>NUCLEOTIDE SEQUENCE [LARGE SCALE GENOMIC DNA]</scope>
    <source>
        <strain evidence="2">CGMCC 4.7682</strain>
    </source>
</reference>
<sequence length="109" mass="11911">MPGYLTSPEGFSPMPIPEHTPECDYLQACTEVLGGRVFLALVERLDKIHFNLDGIDDPVAAARIGDGLDPIFDGHATAWELSYIRDNPGSWPNVIFYRGGAPVANPFIP</sequence>
<keyword evidence="2" id="KW-1185">Reference proteome</keyword>
<comment type="caution">
    <text evidence="1">The sequence shown here is derived from an EMBL/GenBank/DDBJ whole genome shotgun (WGS) entry which is preliminary data.</text>
</comment>
<name>A0ABV7QFN6_9PSEU</name>
<gene>
    <name evidence="1" type="ORF">ACFORO_12755</name>
</gene>
<protein>
    <submittedName>
        <fullName evidence="1">Uncharacterized protein</fullName>
    </submittedName>
</protein>
<organism evidence="1 2">
    <name type="scientific">Amycolatopsis halotolerans</name>
    <dbReference type="NCBI Taxonomy" id="330083"/>
    <lineage>
        <taxon>Bacteria</taxon>
        <taxon>Bacillati</taxon>
        <taxon>Actinomycetota</taxon>
        <taxon>Actinomycetes</taxon>
        <taxon>Pseudonocardiales</taxon>
        <taxon>Pseudonocardiaceae</taxon>
        <taxon>Amycolatopsis</taxon>
    </lineage>
</organism>
<proteinExistence type="predicted"/>
<evidence type="ECO:0000313" key="1">
    <source>
        <dbReference type="EMBL" id="MFC3511039.1"/>
    </source>
</evidence>
<dbReference type="EMBL" id="JBHRWI010000016">
    <property type="protein sequence ID" value="MFC3511039.1"/>
    <property type="molecule type" value="Genomic_DNA"/>
</dbReference>
<dbReference type="Proteomes" id="UP001595764">
    <property type="component" value="Unassembled WGS sequence"/>
</dbReference>
<accession>A0ABV7QFN6</accession>
<dbReference type="RefSeq" id="WP_354737091.1">
    <property type="nucleotide sequence ID" value="NZ_JBHMAY010000017.1"/>
</dbReference>
<evidence type="ECO:0000313" key="2">
    <source>
        <dbReference type="Proteomes" id="UP001595764"/>
    </source>
</evidence>